<keyword evidence="3" id="KW-1003">Cell membrane</keyword>
<feature type="transmembrane region" description="Helical" evidence="7">
    <location>
        <begin position="317"/>
        <end position="338"/>
    </location>
</feature>
<evidence type="ECO:0000256" key="4">
    <source>
        <dbReference type="ARBA" id="ARBA00022692"/>
    </source>
</evidence>
<dbReference type="PANTHER" id="PTHR23513">
    <property type="entry name" value="INTEGRAL MEMBRANE EFFLUX PROTEIN-RELATED"/>
    <property type="match status" value="1"/>
</dbReference>
<dbReference type="PANTHER" id="PTHR23513:SF6">
    <property type="entry name" value="MAJOR FACILITATOR SUPERFAMILY ASSOCIATED DOMAIN-CONTAINING PROTEIN"/>
    <property type="match status" value="1"/>
</dbReference>
<evidence type="ECO:0000256" key="1">
    <source>
        <dbReference type="ARBA" id="ARBA00004651"/>
    </source>
</evidence>
<protein>
    <submittedName>
        <fullName evidence="8">MFS transporter</fullName>
    </submittedName>
</protein>
<dbReference type="OrthoDB" id="2287060at2"/>
<feature type="transmembrane region" description="Helical" evidence="7">
    <location>
        <begin position="264"/>
        <end position="281"/>
    </location>
</feature>
<evidence type="ECO:0000256" key="2">
    <source>
        <dbReference type="ARBA" id="ARBA00022448"/>
    </source>
</evidence>
<feature type="transmembrane region" description="Helical" evidence="7">
    <location>
        <begin position="380"/>
        <end position="402"/>
    </location>
</feature>
<feature type="transmembrane region" description="Helical" evidence="7">
    <location>
        <begin position="350"/>
        <end position="368"/>
    </location>
</feature>
<proteinExistence type="predicted"/>
<evidence type="ECO:0000256" key="6">
    <source>
        <dbReference type="ARBA" id="ARBA00023136"/>
    </source>
</evidence>
<feature type="transmembrane region" description="Helical" evidence="7">
    <location>
        <begin position="293"/>
        <end position="311"/>
    </location>
</feature>
<comment type="subcellular location">
    <subcellularLocation>
        <location evidence="1">Cell membrane</location>
        <topology evidence="1">Multi-pass membrane protein</topology>
    </subcellularLocation>
</comment>
<name>A0A2W0H4E2_9BACI</name>
<evidence type="ECO:0000256" key="5">
    <source>
        <dbReference type="ARBA" id="ARBA00022989"/>
    </source>
</evidence>
<keyword evidence="2" id="KW-0813">Transport</keyword>
<dbReference type="InterPro" id="IPR010290">
    <property type="entry name" value="TM_effector"/>
</dbReference>
<keyword evidence="4 7" id="KW-0812">Transmembrane</keyword>
<evidence type="ECO:0000313" key="9">
    <source>
        <dbReference type="Proteomes" id="UP000248066"/>
    </source>
</evidence>
<dbReference type="RefSeq" id="WP_110520631.1">
    <property type="nucleotide sequence ID" value="NZ_PDOF01000002.1"/>
</dbReference>
<comment type="caution">
    <text evidence="8">The sequence shown here is derived from an EMBL/GenBank/DDBJ whole genome shotgun (WGS) entry which is preliminary data.</text>
</comment>
<dbReference type="GO" id="GO:0005886">
    <property type="term" value="C:plasma membrane"/>
    <property type="evidence" value="ECO:0007669"/>
    <property type="project" value="UniProtKB-SubCell"/>
</dbReference>
<dbReference type="Gene3D" id="1.20.1250.20">
    <property type="entry name" value="MFS general substrate transporter like domains"/>
    <property type="match status" value="1"/>
</dbReference>
<sequence length="420" mass="45207">MRSRIKPFVFERNFLILLTGVFANGLGGGIYSVAAMLLVFNLSGSVLYSGFAFFAVTSASTLAFLIAPFANYAKYKNGLVYSNLIKAVILFTIPLMHYTVGLNVWYVIILLFITALITQYTYPIESTILPLIVGKDNVVAANSYLQTIRESMDIAFIAGAGIIIAIIGTVPAIAITAASLVFVTIMYAFFTFQQPEITRDKSQSVGSAVNIYFTDLKAGFSYIRQSLIPKMIFSIVFINIAMVIMTTNLPAFTLIKGNGAEAVYGFYLASLSLGILIGAILSPKLKQIDFGKLTIISFAGTGVMWIGTATLPLVPSMILFCTGAISIGILNILVFSAIQQQVETAFIGRVITLLSSAASLGMPAGALLGGVLGETLSPEIPVMICGISMIFFSLFWLSSSVLRKLPDIDRVSLFQHSKAA</sequence>
<evidence type="ECO:0000313" key="8">
    <source>
        <dbReference type="EMBL" id="PYZ96694.1"/>
    </source>
</evidence>
<dbReference type="InterPro" id="IPR036259">
    <property type="entry name" value="MFS_trans_sf"/>
</dbReference>
<feature type="transmembrane region" description="Helical" evidence="7">
    <location>
        <begin position="231"/>
        <end position="252"/>
    </location>
</feature>
<gene>
    <name evidence="8" type="ORF">CR205_13425</name>
</gene>
<organism evidence="8 9">
    <name type="scientific">Alteribacter lacisalsi</name>
    <dbReference type="NCBI Taxonomy" id="2045244"/>
    <lineage>
        <taxon>Bacteria</taxon>
        <taxon>Bacillati</taxon>
        <taxon>Bacillota</taxon>
        <taxon>Bacilli</taxon>
        <taxon>Bacillales</taxon>
        <taxon>Bacillaceae</taxon>
        <taxon>Alteribacter</taxon>
    </lineage>
</organism>
<evidence type="ECO:0000256" key="7">
    <source>
        <dbReference type="SAM" id="Phobius"/>
    </source>
</evidence>
<reference evidence="8 9" key="1">
    <citation type="submission" date="2017-10" db="EMBL/GenBank/DDBJ databases">
        <title>Bacillus sp. nov., a halophilic bacterium isolated from a Yangshapao Lake.</title>
        <authorList>
            <person name="Wang H."/>
        </authorList>
    </citation>
    <scope>NUCLEOTIDE SEQUENCE [LARGE SCALE GENOMIC DNA]</scope>
    <source>
        <strain evidence="8 9">YSP-3</strain>
    </source>
</reference>
<dbReference type="Pfam" id="PF05977">
    <property type="entry name" value="MFS_3"/>
    <property type="match status" value="1"/>
</dbReference>
<dbReference type="Proteomes" id="UP000248066">
    <property type="component" value="Unassembled WGS sequence"/>
</dbReference>
<evidence type="ECO:0000256" key="3">
    <source>
        <dbReference type="ARBA" id="ARBA00022475"/>
    </source>
</evidence>
<accession>A0A2W0H4E2</accession>
<keyword evidence="9" id="KW-1185">Reference proteome</keyword>
<dbReference type="AlphaFoldDB" id="A0A2W0H4E2"/>
<dbReference type="CDD" id="cd06173">
    <property type="entry name" value="MFS_MefA_like"/>
    <property type="match status" value="1"/>
</dbReference>
<dbReference type="EMBL" id="PDOF01000002">
    <property type="protein sequence ID" value="PYZ96694.1"/>
    <property type="molecule type" value="Genomic_DNA"/>
</dbReference>
<keyword evidence="5 7" id="KW-1133">Transmembrane helix</keyword>
<feature type="transmembrane region" description="Helical" evidence="7">
    <location>
        <begin position="46"/>
        <end position="67"/>
    </location>
</feature>
<feature type="transmembrane region" description="Helical" evidence="7">
    <location>
        <begin position="104"/>
        <end position="122"/>
    </location>
</feature>
<feature type="transmembrane region" description="Helical" evidence="7">
    <location>
        <begin position="12"/>
        <end position="40"/>
    </location>
</feature>
<dbReference type="SUPFAM" id="SSF103473">
    <property type="entry name" value="MFS general substrate transporter"/>
    <property type="match status" value="1"/>
</dbReference>
<keyword evidence="6 7" id="KW-0472">Membrane</keyword>